<dbReference type="InterPro" id="IPR028094">
    <property type="entry name" value="RTC4_C"/>
</dbReference>
<dbReference type="InterPro" id="IPR039024">
    <property type="entry name" value="RTC4"/>
</dbReference>
<comment type="subcellular location">
    <subcellularLocation>
        <location evidence="3">Cytoplasm</location>
    </subcellularLocation>
    <subcellularLocation>
        <location evidence="2">Nucleus</location>
    </subcellularLocation>
</comment>
<dbReference type="Gene3D" id="3.30.420.10">
    <property type="entry name" value="Ribonuclease H-like superfamily/Ribonuclease H"/>
    <property type="match status" value="1"/>
</dbReference>
<evidence type="ECO:0000256" key="3">
    <source>
        <dbReference type="ARBA" id="ARBA00004496"/>
    </source>
</evidence>
<sequence length="807" mass="90101">METISAPAQARDIIEIPDSPPLSASSLPPPQPSSSAPPSRPTPVGKQYPDSFYVIEHQEAWDYYQSVKDSGAKTSIQKLWPTLFPGSTYIHTTVTKWKRHQLNPGLHFELGARPMLETVDVPSIPNPPPSPPPAPQPIPLPQPVLPITAEFGLCLFCDTPFTVAPSAKLAALHQKLLAASTSAPTAANPDHRTAALTSQSSAFCRQHTTDSKLLPSGRQNHWPEHINYAGISERMDKASVMDTLQELLENLEACESFAASKSGNFKSATAYFGEIGYSVIALKVKSLFPAATITVDYSPLAYNAPAEQVLIPEAIICLIMDELGHIIRMSRIVTVVSRTFATVMRMQFRKLPHFHFHLRCFPRMLYHPPLRQLTLSASLHPPSLIPDNLCHFCDEELPFAPSNALIAMGKKLFDLSWPDRMPDNPQHRRVPQIQMTVDYCARHRFEKDHIPAAIFGGWPFKPNFSRLFHRILDLGPTLRHLCKSLNQSHFFLNAIEYYSDELTQRSSLKAQYASNRSSEHGAGYYGERGYQLLDITIRFMFPDTELLLKTFHPLTYDIAIREILIPETVTRLIQQDLDLGSEDAVAVLKQSYTFGITLQPSDDDCEFYMAAMHSISRSHRRTEWSLRVWEAEGTASGLDFESWLRKQMDLEHGVKAEAVEHGILAAPDYVAVPCFTSSLSPPCPLPSDTPAGFWHSDITKYSKCFRTKRQYHANICLNINVKLAGINTIPDPSSVSVFTDQHNPTIVMGADVIHPEPGSDSHRAFTALIANVDYNTDTAKYLATSPVQTSCQERIEELGAMTTTAYQ</sequence>
<dbReference type="Pfam" id="PF14474">
    <property type="entry name" value="RTC4"/>
    <property type="match status" value="1"/>
</dbReference>
<feature type="region of interest" description="Disordered" evidence="8">
    <location>
        <begin position="119"/>
        <end position="139"/>
    </location>
</feature>
<gene>
    <name evidence="10" type="ORF">MVEN_01436800</name>
</gene>
<evidence type="ECO:0000313" key="10">
    <source>
        <dbReference type="EMBL" id="KAF7349145.1"/>
    </source>
</evidence>
<comment type="function">
    <text evidence="1">May be involved in a process influencing telomere capping.</text>
</comment>
<dbReference type="Proteomes" id="UP000620124">
    <property type="component" value="Unassembled WGS sequence"/>
</dbReference>
<evidence type="ECO:0000313" key="11">
    <source>
        <dbReference type="Proteomes" id="UP000620124"/>
    </source>
</evidence>
<dbReference type="PANTHER" id="PTHR41391:SF1">
    <property type="entry name" value="RESTRICTION OF TELOMERE CAPPING PROTEIN 4"/>
    <property type="match status" value="1"/>
</dbReference>
<evidence type="ECO:0000256" key="6">
    <source>
        <dbReference type="ARBA" id="ARBA00022490"/>
    </source>
</evidence>
<keyword evidence="11" id="KW-1185">Reference proteome</keyword>
<dbReference type="InterPro" id="IPR003165">
    <property type="entry name" value="Piwi"/>
</dbReference>
<organism evidence="10 11">
    <name type="scientific">Mycena venus</name>
    <dbReference type="NCBI Taxonomy" id="2733690"/>
    <lineage>
        <taxon>Eukaryota</taxon>
        <taxon>Fungi</taxon>
        <taxon>Dikarya</taxon>
        <taxon>Basidiomycota</taxon>
        <taxon>Agaricomycotina</taxon>
        <taxon>Agaricomycetes</taxon>
        <taxon>Agaricomycetidae</taxon>
        <taxon>Agaricales</taxon>
        <taxon>Marasmiineae</taxon>
        <taxon>Mycenaceae</taxon>
        <taxon>Mycena</taxon>
    </lineage>
</organism>
<evidence type="ECO:0000256" key="8">
    <source>
        <dbReference type="SAM" id="MobiDB-lite"/>
    </source>
</evidence>
<dbReference type="PANTHER" id="PTHR41391">
    <property type="entry name" value="RESTRICTION OF TELOMERE CAPPING PROTEIN 4"/>
    <property type="match status" value="1"/>
</dbReference>
<feature type="compositionally biased region" description="Pro residues" evidence="8">
    <location>
        <begin position="124"/>
        <end position="139"/>
    </location>
</feature>
<feature type="region of interest" description="Disordered" evidence="8">
    <location>
        <begin position="1"/>
        <end position="48"/>
    </location>
</feature>
<comment type="similarity">
    <text evidence="4">Belongs to the RTC4 family.</text>
</comment>
<dbReference type="SUPFAM" id="SSF53098">
    <property type="entry name" value="Ribonuclease H-like"/>
    <property type="match status" value="1"/>
</dbReference>
<reference evidence="10" key="1">
    <citation type="submission" date="2020-05" db="EMBL/GenBank/DDBJ databases">
        <title>Mycena genomes resolve the evolution of fungal bioluminescence.</title>
        <authorList>
            <person name="Tsai I.J."/>
        </authorList>
    </citation>
    <scope>NUCLEOTIDE SEQUENCE</scope>
    <source>
        <strain evidence="10">CCC161011</strain>
    </source>
</reference>
<dbReference type="AlphaFoldDB" id="A0A8H6XZN6"/>
<proteinExistence type="inferred from homology"/>
<dbReference type="SMART" id="SM01312">
    <property type="entry name" value="RTC4"/>
    <property type="match status" value="1"/>
</dbReference>
<keyword evidence="6" id="KW-0963">Cytoplasm</keyword>
<name>A0A8H6XZN6_9AGAR</name>
<evidence type="ECO:0000256" key="7">
    <source>
        <dbReference type="ARBA" id="ARBA00023242"/>
    </source>
</evidence>
<dbReference type="EMBL" id="JACAZI010000011">
    <property type="protein sequence ID" value="KAF7349145.1"/>
    <property type="molecule type" value="Genomic_DNA"/>
</dbReference>
<dbReference type="OrthoDB" id="128308at2759"/>
<accession>A0A8H6XZN6</accession>
<dbReference type="InterPro" id="IPR036397">
    <property type="entry name" value="RNaseH_sf"/>
</dbReference>
<evidence type="ECO:0000256" key="4">
    <source>
        <dbReference type="ARBA" id="ARBA00009461"/>
    </source>
</evidence>
<dbReference type="GO" id="GO:0005634">
    <property type="term" value="C:nucleus"/>
    <property type="evidence" value="ECO:0007669"/>
    <property type="project" value="UniProtKB-SubCell"/>
</dbReference>
<feature type="domain" description="Restriction of telomere capping protein 4 C-terminal" evidence="9">
    <location>
        <begin position="491"/>
        <end position="601"/>
    </location>
</feature>
<dbReference type="Pfam" id="PF02171">
    <property type="entry name" value="Piwi"/>
    <property type="match status" value="1"/>
</dbReference>
<protein>
    <recommendedName>
        <fullName evidence="5">Restriction of telomere capping protein 4</fullName>
    </recommendedName>
</protein>
<comment type="caution">
    <text evidence="10">The sequence shown here is derived from an EMBL/GenBank/DDBJ whole genome shotgun (WGS) entry which is preliminary data.</text>
</comment>
<evidence type="ECO:0000259" key="9">
    <source>
        <dbReference type="SMART" id="SM01312"/>
    </source>
</evidence>
<dbReference type="InterPro" id="IPR012337">
    <property type="entry name" value="RNaseH-like_sf"/>
</dbReference>
<dbReference type="GO" id="GO:0005737">
    <property type="term" value="C:cytoplasm"/>
    <property type="evidence" value="ECO:0007669"/>
    <property type="project" value="UniProtKB-SubCell"/>
</dbReference>
<keyword evidence="7" id="KW-0539">Nucleus</keyword>
<evidence type="ECO:0000256" key="1">
    <source>
        <dbReference type="ARBA" id="ARBA00002738"/>
    </source>
</evidence>
<evidence type="ECO:0000256" key="5">
    <source>
        <dbReference type="ARBA" id="ARBA00015162"/>
    </source>
</evidence>
<dbReference type="GO" id="GO:0003676">
    <property type="term" value="F:nucleic acid binding"/>
    <property type="evidence" value="ECO:0007669"/>
    <property type="project" value="InterPro"/>
</dbReference>
<evidence type="ECO:0000256" key="2">
    <source>
        <dbReference type="ARBA" id="ARBA00004123"/>
    </source>
</evidence>